<keyword evidence="3" id="KW-1003">Cell membrane</keyword>
<dbReference type="InterPro" id="IPR000515">
    <property type="entry name" value="MetI-like"/>
</dbReference>
<sequence length="274" mass="30840">MSRSRTNWPATLALITASLIVFFPLYLTVIIALKTPQDLAQSILGWPDRLAWENFPRVIEITGFWNAFANSFVVTLGAVVLTVMTNSFVAYAISPNMHKRRFRMLYYYFISAMFVPFPIIMLPIVKLTSDLALGNQGGLVILYTVYGLAFNVFLYVGFIGSIPKDLVEAARIDGCTPWQTFWKVIFPLLMPINATVAILTCLWAWNDFMMPLVILSKPEMATLPLVQYNLQSQFNTNHTLAFASYLLAMSPLLIVYLFAQRWVIGGVTRGAVKG</sequence>
<dbReference type="PANTHER" id="PTHR43744:SF12">
    <property type="entry name" value="ABC TRANSPORTER PERMEASE PROTEIN MG189-RELATED"/>
    <property type="match status" value="1"/>
</dbReference>
<organism evidence="9 10">
    <name type="scientific">Ahrensia kielensis</name>
    <dbReference type="NCBI Taxonomy" id="76980"/>
    <lineage>
        <taxon>Bacteria</taxon>
        <taxon>Pseudomonadati</taxon>
        <taxon>Pseudomonadota</taxon>
        <taxon>Alphaproteobacteria</taxon>
        <taxon>Hyphomicrobiales</taxon>
        <taxon>Ahrensiaceae</taxon>
        <taxon>Ahrensia</taxon>
    </lineage>
</organism>
<evidence type="ECO:0000256" key="2">
    <source>
        <dbReference type="ARBA" id="ARBA00022448"/>
    </source>
</evidence>
<keyword evidence="4 7" id="KW-0812">Transmembrane</keyword>
<feature type="transmembrane region" description="Helical" evidence="7">
    <location>
        <begin position="12"/>
        <end position="33"/>
    </location>
</feature>
<feature type="domain" description="ABC transmembrane type-1" evidence="8">
    <location>
        <begin position="68"/>
        <end position="259"/>
    </location>
</feature>
<comment type="subcellular location">
    <subcellularLocation>
        <location evidence="1 7">Cell membrane</location>
        <topology evidence="1 7">Multi-pass membrane protein</topology>
    </subcellularLocation>
</comment>
<evidence type="ECO:0000256" key="7">
    <source>
        <dbReference type="RuleBase" id="RU363032"/>
    </source>
</evidence>
<dbReference type="CDD" id="cd06261">
    <property type="entry name" value="TM_PBP2"/>
    <property type="match status" value="1"/>
</dbReference>
<evidence type="ECO:0000313" key="9">
    <source>
        <dbReference type="EMBL" id="MEM5500901.1"/>
    </source>
</evidence>
<dbReference type="RefSeq" id="WP_342847278.1">
    <property type="nucleotide sequence ID" value="NZ_JBBMQO010000002.1"/>
</dbReference>
<keyword evidence="10" id="KW-1185">Reference proteome</keyword>
<comment type="similarity">
    <text evidence="7">Belongs to the binding-protein-dependent transport system permease family.</text>
</comment>
<keyword evidence="6 7" id="KW-0472">Membrane</keyword>
<evidence type="ECO:0000256" key="4">
    <source>
        <dbReference type="ARBA" id="ARBA00022692"/>
    </source>
</evidence>
<feature type="transmembrane region" description="Helical" evidence="7">
    <location>
        <begin position="181"/>
        <end position="205"/>
    </location>
</feature>
<dbReference type="Pfam" id="PF00528">
    <property type="entry name" value="BPD_transp_1"/>
    <property type="match status" value="1"/>
</dbReference>
<feature type="transmembrane region" description="Helical" evidence="7">
    <location>
        <begin position="137"/>
        <end position="160"/>
    </location>
</feature>
<accession>A0ABU9T5B1</accession>
<gene>
    <name evidence="9" type="ORF">WNY59_04800</name>
</gene>
<keyword evidence="2 7" id="KW-0813">Transport</keyword>
<dbReference type="Gene3D" id="1.10.3720.10">
    <property type="entry name" value="MetI-like"/>
    <property type="match status" value="1"/>
</dbReference>
<evidence type="ECO:0000256" key="1">
    <source>
        <dbReference type="ARBA" id="ARBA00004651"/>
    </source>
</evidence>
<evidence type="ECO:0000259" key="8">
    <source>
        <dbReference type="PROSITE" id="PS50928"/>
    </source>
</evidence>
<feature type="transmembrane region" description="Helical" evidence="7">
    <location>
        <begin position="105"/>
        <end position="125"/>
    </location>
</feature>
<dbReference type="Proteomes" id="UP001477870">
    <property type="component" value="Unassembled WGS sequence"/>
</dbReference>
<dbReference type="InterPro" id="IPR035906">
    <property type="entry name" value="MetI-like_sf"/>
</dbReference>
<protein>
    <submittedName>
        <fullName evidence="9">Carbohydrate ABC transporter permease</fullName>
    </submittedName>
</protein>
<name>A0ABU9T5B1_9HYPH</name>
<proteinExistence type="inferred from homology"/>
<evidence type="ECO:0000256" key="3">
    <source>
        <dbReference type="ARBA" id="ARBA00022475"/>
    </source>
</evidence>
<evidence type="ECO:0000313" key="10">
    <source>
        <dbReference type="Proteomes" id="UP001477870"/>
    </source>
</evidence>
<reference evidence="9 10" key="1">
    <citation type="submission" date="2024-03" db="EMBL/GenBank/DDBJ databases">
        <title>Community enrichment and isolation of bacterial strains for fucoidan degradation.</title>
        <authorList>
            <person name="Sichert A."/>
        </authorList>
    </citation>
    <scope>NUCLEOTIDE SEQUENCE [LARGE SCALE GENOMIC DNA]</scope>
    <source>
        <strain evidence="9 10">AS62</strain>
    </source>
</reference>
<dbReference type="PROSITE" id="PS50928">
    <property type="entry name" value="ABC_TM1"/>
    <property type="match status" value="1"/>
</dbReference>
<feature type="transmembrane region" description="Helical" evidence="7">
    <location>
        <begin position="240"/>
        <end position="259"/>
    </location>
</feature>
<dbReference type="EMBL" id="JBBMQO010000002">
    <property type="protein sequence ID" value="MEM5500901.1"/>
    <property type="molecule type" value="Genomic_DNA"/>
</dbReference>
<evidence type="ECO:0000256" key="5">
    <source>
        <dbReference type="ARBA" id="ARBA00022989"/>
    </source>
</evidence>
<dbReference type="SUPFAM" id="SSF161098">
    <property type="entry name" value="MetI-like"/>
    <property type="match status" value="1"/>
</dbReference>
<evidence type="ECO:0000256" key="6">
    <source>
        <dbReference type="ARBA" id="ARBA00023136"/>
    </source>
</evidence>
<comment type="caution">
    <text evidence="9">The sequence shown here is derived from an EMBL/GenBank/DDBJ whole genome shotgun (WGS) entry which is preliminary data.</text>
</comment>
<feature type="transmembrane region" description="Helical" evidence="7">
    <location>
        <begin position="72"/>
        <end position="93"/>
    </location>
</feature>
<dbReference type="PANTHER" id="PTHR43744">
    <property type="entry name" value="ABC TRANSPORTER PERMEASE PROTEIN MG189-RELATED-RELATED"/>
    <property type="match status" value="1"/>
</dbReference>
<keyword evidence="5 7" id="KW-1133">Transmembrane helix</keyword>